<dbReference type="Proteomes" id="UP000177354">
    <property type="component" value="Unassembled WGS sequence"/>
</dbReference>
<feature type="transmembrane region" description="Helical" evidence="1">
    <location>
        <begin position="16"/>
        <end position="40"/>
    </location>
</feature>
<gene>
    <name evidence="2" type="ORF">A2777_01190</name>
</gene>
<evidence type="ECO:0000313" key="3">
    <source>
        <dbReference type="Proteomes" id="UP000177354"/>
    </source>
</evidence>
<evidence type="ECO:0000256" key="1">
    <source>
        <dbReference type="SAM" id="Phobius"/>
    </source>
</evidence>
<dbReference type="AlphaFoldDB" id="A0A1F5Z6C8"/>
<proteinExistence type="predicted"/>
<comment type="caution">
    <text evidence="2">The sequence shown here is derived from an EMBL/GenBank/DDBJ whole genome shotgun (WGS) entry which is preliminary data.</text>
</comment>
<sequence length="353" mass="39964">MANLTEISIGVRKTSLFLAFLAVVFIILRFITGFIINYYLALNKPPPAPPDVRFGKLPKPVYPKTGISSSGLNFTLATVEGTPPQASSSAKVYLMPKKSYTFESGEEAKKLAKRFDFEEEQPVVDSVYYYYKSAKDPNLTLFIDSVHLNFQLRYNYTENQSILNLGQIASKEEAIENVQNYLEYTNLIDNSILKGKVTTEPLTYDDRLKKMVTATSLSAAHAVKIHYFRNDLEGMPVLPDEYDKSYNYAIYAKTLGVQLENVLEISYTFWPIAENEYGTYPLISGEKAYEALVSGKAEVIKKGNNGNLVNIRKIYLAYYDSSTPQLYLQPIFVFEGDNDFVAYYQAVAPEYTE</sequence>
<evidence type="ECO:0000313" key="2">
    <source>
        <dbReference type="EMBL" id="OGG07990.1"/>
    </source>
</evidence>
<organism evidence="2 3">
    <name type="scientific">Candidatus Gottesmanbacteria bacterium RIFCSPHIGHO2_01_FULL_40_15</name>
    <dbReference type="NCBI Taxonomy" id="1798376"/>
    <lineage>
        <taxon>Bacteria</taxon>
        <taxon>Candidatus Gottesmaniibacteriota</taxon>
    </lineage>
</organism>
<reference evidence="2 3" key="1">
    <citation type="journal article" date="2016" name="Nat. Commun.">
        <title>Thousands of microbial genomes shed light on interconnected biogeochemical processes in an aquifer system.</title>
        <authorList>
            <person name="Anantharaman K."/>
            <person name="Brown C.T."/>
            <person name="Hug L.A."/>
            <person name="Sharon I."/>
            <person name="Castelle C.J."/>
            <person name="Probst A.J."/>
            <person name="Thomas B.C."/>
            <person name="Singh A."/>
            <person name="Wilkins M.J."/>
            <person name="Karaoz U."/>
            <person name="Brodie E.L."/>
            <person name="Williams K.H."/>
            <person name="Hubbard S.S."/>
            <person name="Banfield J.F."/>
        </authorList>
    </citation>
    <scope>NUCLEOTIDE SEQUENCE [LARGE SCALE GENOMIC DNA]</scope>
</reference>
<accession>A0A1F5Z6C8</accession>
<keyword evidence="1" id="KW-1133">Transmembrane helix</keyword>
<dbReference type="EMBL" id="MFJF01000005">
    <property type="protein sequence ID" value="OGG07990.1"/>
    <property type="molecule type" value="Genomic_DNA"/>
</dbReference>
<name>A0A1F5Z6C8_9BACT</name>
<protein>
    <submittedName>
        <fullName evidence="2">Uncharacterized protein</fullName>
    </submittedName>
</protein>
<keyword evidence="1" id="KW-0472">Membrane</keyword>
<keyword evidence="1" id="KW-0812">Transmembrane</keyword>